<dbReference type="SMART" id="SM00248">
    <property type="entry name" value="ANK"/>
    <property type="match status" value="6"/>
</dbReference>
<dbReference type="AlphaFoldDB" id="A0AAN7BI20"/>
<evidence type="ECO:0000313" key="4">
    <source>
        <dbReference type="EMBL" id="KAK4223664.1"/>
    </source>
</evidence>
<dbReference type="Proteomes" id="UP001301958">
    <property type="component" value="Unassembled WGS sequence"/>
</dbReference>
<dbReference type="Pfam" id="PF12796">
    <property type="entry name" value="Ank_2"/>
    <property type="match status" value="1"/>
</dbReference>
<organism evidence="4 5">
    <name type="scientific">Podospora fimiseda</name>
    <dbReference type="NCBI Taxonomy" id="252190"/>
    <lineage>
        <taxon>Eukaryota</taxon>
        <taxon>Fungi</taxon>
        <taxon>Dikarya</taxon>
        <taxon>Ascomycota</taxon>
        <taxon>Pezizomycotina</taxon>
        <taxon>Sordariomycetes</taxon>
        <taxon>Sordariomycetidae</taxon>
        <taxon>Sordariales</taxon>
        <taxon>Podosporaceae</taxon>
        <taxon>Podospora</taxon>
    </lineage>
</organism>
<dbReference type="PROSITE" id="PS50297">
    <property type="entry name" value="ANK_REP_REGION"/>
    <property type="match status" value="1"/>
</dbReference>
<dbReference type="InterPro" id="IPR002110">
    <property type="entry name" value="Ankyrin_rpt"/>
</dbReference>
<feature type="repeat" description="ANK" evidence="3">
    <location>
        <begin position="170"/>
        <end position="202"/>
    </location>
</feature>
<comment type="caution">
    <text evidence="4">The sequence shown here is derived from an EMBL/GenBank/DDBJ whole genome shotgun (WGS) entry which is preliminary data.</text>
</comment>
<dbReference type="EMBL" id="MU865419">
    <property type="protein sequence ID" value="KAK4223664.1"/>
    <property type="molecule type" value="Genomic_DNA"/>
</dbReference>
<sequence>MIGTWDLSVAPNMHLIKSLVEHGANIEARGYENNTPMMIALWSGWFHLLVKLLVNGGARVNDGGMIGTPLMHAAVLHQAETVEICKILITNGAEIHHVDHSDYPLLRRAVECGNIHTMRLFVEQESDVHMTDQANRNLLHHAVTLGEPEGTRICEFLVEKGVDLHHRDCRQETPFLTAARFGNIAIIKLLIWSGANINDVDDQGWNALHFTAEAMVEENRYRYRPASKTQHYKDFIRVVQFLLESSCLPSVRILSGQFEKVEIPREVQRAFLGIEE</sequence>
<name>A0AAN7BI20_9PEZI</name>
<keyword evidence="5" id="KW-1185">Reference proteome</keyword>
<evidence type="ECO:0000256" key="3">
    <source>
        <dbReference type="PROSITE-ProRule" id="PRU00023"/>
    </source>
</evidence>
<feature type="repeat" description="ANK" evidence="3">
    <location>
        <begin position="134"/>
        <end position="169"/>
    </location>
</feature>
<keyword evidence="1" id="KW-0677">Repeat</keyword>
<dbReference type="SUPFAM" id="SSF48403">
    <property type="entry name" value="Ankyrin repeat"/>
    <property type="match status" value="1"/>
</dbReference>
<evidence type="ECO:0000256" key="2">
    <source>
        <dbReference type="ARBA" id="ARBA00023043"/>
    </source>
</evidence>
<reference evidence="4" key="1">
    <citation type="journal article" date="2023" name="Mol. Phylogenet. Evol.">
        <title>Genome-scale phylogeny and comparative genomics of the fungal order Sordariales.</title>
        <authorList>
            <person name="Hensen N."/>
            <person name="Bonometti L."/>
            <person name="Westerberg I."/>
            <person name="Brannstrom I.O."/>
            <person name="Guillou S."/>
            <person name="Cros-Aarteil S."/>
            <person name="Calhoun S."/>
            <person name="Haridas S."/>
            <person name="Kuo A."/>
            <person name="Mondo S."/>
            <person name="Pangilinan J."/>
            <person name="Riley R."/>
            <person name="LaButti K."/>
            <person name="Andreopoulos B."/>
            <person name="Lipzen A."/>
            <person name="Chen C."/>
            <person name="Yan M."/>
            <person name="Daum C."/>
            <person name="Ng V."/>
            <person name="Clum A."/>
            <person name="Steindorff A."/>
            <person name="Ohm R.A."/>
            <person name="Martin F."/>
            <person name="Silar P."/>
            <person name="Natvig D.O."/>
            <person name="Lalanne C."/>
            <person name="Gautier V."/>
            <person name="Ament-Velasquez S.L."/>
            <person name="Kruys A."/>
            <person name="Hutchinson M.I."/>
            <person name="Powell A.J."/>
            <person name="Barry K."/>
            <person name="Miller A.N."/>
            <person name="Grigoriev I.V."/>
            <person name="Debuchy R."/>
            <person name="Gladieux P."/>
            <person name="Hiltunen Thoren M."/>
            <person name="Johannesson H."/>
        </authorList>
    </citation>
    <scope>NUCLEOTIDE SEQUENCE</scope>
    <source>
        <strain evidence="4">CBS 990.96</strain>
    </source>
</reference>
<dbReference type="PANTHER" id="PTHR24198:SF165">
    <property type="entry name" value="ANKYRIN REPEAT-CONTAINING PROTEIN-RELATED"/>
    <property type="match status" value="1"/>
</dbReference>
<evidence type="ECO:0000313" key="5">
    <source>
        <dbReference type="Proteomes" id="UP001301958"/>
    </source>
</evidence>
<gene>
    <name evidence="4" type="ORF">QBC38DRAFT_425120</name>
</gene>
<dbReference type="Gene3D" id="1.25.40.20">
    <property type="entry name" value="Ankyrin repeat-containing domain"/>
    <property type="match status" value="1"/>
</dbReference>
<evidence type="ECO:0000256" key="1">
    <source>
        <dbReference type="ARBA" id="ARBA00022737"/>
    </source>
</evidence>
<reference evidence="4" key="2">
    <citation type="submission" date="2023-05" db="EMBL/GenBank/DDBJ databases">
        <authorList>
            <consortium name="Lawrence Berkeley National Laboratory"/>
            <person name="Steindorff A."/>
            <person name="Hensen N."/>
            <person name="Bonometti L."/>
            <person name="Westerberg I."/>
            <person name="Brannstrom I.O."/>
            <person name="Guillou S."/>
            <person name="Cros-Aarteil S."/>
            <person name="Calhoun S."/>
            <person name="Haridas S."/>
            <person name="Kuo A."/>
            <person name="Mondo S."/>
            <person name="Pangilinan J."/>
            <person name="Riley R."/>
            <person name="Labutti K."/>
            <person name="Andreopoulos B."/>
            <person name="Lipzen A."/>
            <person name="Chen C."/>
            <person name="Yanf M."/>
            <person name="Daum C."/>
            <person name="Ng V."/>
            <person name="Clum A."/>
            <person name="Ohm R."/>
            <person name="Martin F."/>
            <person name="Silar P."/>
            <person name="Natvig D."/>
            <person name="Lalanne C."/>
            <person name="Gautier V."/>
            <person name="Ament-Velasquez S.L."/>
            <person name="Kruys A."/>
            <person name="Hutchinson M.I."/>
            <person name="Powell A.J."/>
            <person name="Barry K."/>
            <person name="Miller A.N."/>
            <person name="Grigoriev I.V."/>
            <person name="Debuchy R."/>
            <person name="Gladieux P."/>
            <person name="Thoren M.H."/>
            <person name="Johannesson H."/>
        </authorList>
    </citation>
    <scope>NUCLEOTIDE SEQUENCE</scope>
    <source>
        <strain evidence="4">CBS 990.96</strain>
    </source>
</reference>
<dbReference type="InterPro" id="IPR036770">
    <property type="entry name" value="Ankyrin_rpt-contain_sf"/>
</dbReference>
<dbReference type="Pfam" id="PF00023">
    <property type="entry name" value="Ank"/>
    <property type="match status" value="1"/>
</dbReference>
<dbReference type="PANTHER" id="PTHR24198">
    <property type="entry name" value="ANKYRIN REPEAT AND PROTEIN KINASE DOMAIN-CONTAINING PROTEIN"/>
    <property type="match status" value="1"/>
</dbReference>
<dbReference type="PROSITE" id="PS50088">
    <property type="entry name" value="ANK_REPEAT"/>
    <property type="match status" value="2"/>
</dbReference>
<keyword evidence="2 3" id="KW-0040">ANK repeat</keyword>
<accession>A0AAN7BI20</accession>
<proteinExistence type="predicted"/>
<protein>
    <submittedName>
        <fullName evidence="4">Ankyrin repeat-containing domain protein</fullName>
    </submittedName>
</protein>